<dbReference type="AlphaFoldDB" id="A0A931GB82"/>
<keyword evidence="5" id="KW-1185">Reference proteome</keyword>
<dbReference type="GO" id="GO:0005975">
    <property type="term" value="P:carbohydrate metabolic process"/>
    <property type="evidence" value="ECO:0007669"/>
    <property type="project" value="InterPro"/>
</dbReference>
<reference evidence="4 5" key="1">
    <citation type="submission" date="2020-11" db="EMBL/GenBank/DDBJ databases">
        <title>Arthrobacter antarcticus sp. nov., isolated from Antarctic Soil.</title>
        <authorList>
            <person name="Li J."/>
        </authorList>
    </citation>
    <scope>NUCLEOTIDE SEQUENCE [LARGE SCALE GENOMIC DNA]</scope>
    <source>
        <strain evidence="4 5">Z1-20</strain>
    </source>
</reference>
<evidence type="ECO:0000313" key="5">
    <source>
        <dbReference type="Proteomes" id="UP000655366"/>
    </source>
</evidence>
<name>A0A931GB82_9MICC</name>
<dbReference type="RefSeq" id="WP_196397398.1">
    <property type="nucleotide sequence ID" value="NZ_JADNYM010000017.1"/>
</dbReference>
<gene>
    <name evidence="4" type="ORF">IV500_13885</name>
</gene>
<organism evidence="4 5">
    <name type="scientific">Arthrobacter terrae</name>
    <dbReference type="NCBI Taxonomy" id="2935737"/>
    <lineage>
        <taxon>Bacteria</taxon>
        <taxon>Bacillati</taxon>
        <taxon>Actinomycetota</taxon>
        <taxon>Actinomycetes</taxon>
        <taxon>Micrococcales</taxon>
        <taxon>Micrococcaceae</taxon>
        <taxon>Arthrobacter</taxon>
    </lineage>
</organism>
<dbReference type="InterPro" id="IPR032856">
    <property type="entry name" value="GDE_N_bis"/>
</dbReference>
<dbReference type="EMBL" id="JADNYM010000017">
    <property type="protein sequence ID" value="MBG0740472.1"/>
    <property type="molecule type" value="Genomic_DNA"/>
</dbReference>
<feature type="region of interest" description="Disordered" evidence="1">
    <location>
        <begin position="326"/>
        <end position="352"/>
    </location>
</feature>
<dbReference type="Pfam" id="PF14742">
    <property type="entry name" value="GDE_N_bis"/>
    <property type="match status" value="1"/>
</dbReference>
<dbReference type="InterPro" id="IPR012341">
    <property type="entry name" value="6hp_glycosidase-like_sf"/>
</dbReference>
<proteinExistence type="predicted"/>
<dbReference type="Pfam" id="PF22422">
    <property type="entry name" value="MGH1-like_GH"/>
    <property type="match status" value="1"/>
</dbReference>
<evidence type="ECO:0000313" key="4">
    <source>
        <dbReference type="EMBL" id="MBG0740472.1"/>
    </source>
</evidence>
<dbReference type="Proteomes" id="UP000655366">
    <property type="component" value="Unassembled WGS sequence"/>
</dbReference>
<feature type="domain" description="Putative glycogen debranching enzyme N-terminal" evidence="2">
    <location>
        <begin position="29"/>
        <end position="217"/>
    </location>
</feature>
<sequence>MPKTEELNGTGFPSRQPLLHRLTAAVAAPYQLWLGDDGQLRQLGAQGAYLGDTRILSCAVLTVDGAEPEAVSVRVRPAADGQLIEARFIFRGTGSTVLSPPCQLTRSVLVSREGIGETISIESALPTELTVDLGLELAADLAGMDAVRGGAVTAPLRPGSTAGTYRWSTSDGVESTLALSSPAADSSATSSTATDKATAAVVHSVTLQPHGTAEFRWHLTGMDPLSPVSAAPTWQAPKLTAGTEPRLVALAAQSSSDLAGLRLALRASTGKRHLEAAGPRAAFLAAGAPWYFTLFGRDSLWAARLLLSRDLSLASGTLRTLAAFQGSASDPATAEQPGKIPHELRRGSFSIPSENQGKGLHLPPLYYGTVDATPLWVCLLHDAWRAGLPHEEVESLLDSCEAALEWMVEYGDSDGDGFLEYMDPTGTGLANQGWKDSADAVRWPDGTLAAGPIALCEVQAYAYEAAMGGSALLTAFGRSASRWRAWGTDLQRRFREKFWCADAAGRFPAIALDADKRPVSSAASNMGHLLGTGLLNAAESRAVAERLTAPDLFTGFGIRTLSQTNAGYWPLSYHCGSVWSHDTAIIVAGLRKDGHASTAHRIASGLLDAAEAFHYRLPELFGGYSRRQAPAPVPYPMSCFPQAWAAAAAAPLLDALA</sequence>
<comment type="caution">
    <text evidence="4">The sequence shown here is derived from an EMBL/GenBank/DDBJ whole genome shotgun (WGS) entry which is preliminary data.</text>
</comment>
<accession>A0A931GB82</accession>
<dbReference type="SUPFAM" id="SSF48208">
    <property type="entry name" value="Six-hairpin glycosidases"/>
    <property type="match status" value="1"/>
</dbReference>
<evidence type="ECO:0000256" key="1">
    <source>
        <dbReference type="SAM" id="MobiDB-lite"/>
    </source>
</evidence>
<evidence type="ECO:0000259" key="2">
    <source>
        <dbReference type="Pfam" id="PF14742"/>
    </source>
</evidence>
<evidence type="ECO:0000259" key="3">
    <source>
        <dbReference type="Pfam" id="PF22422"/>
    </source>
</evidence>
<dbReference type="Gene3D" id="1.50.10.10">
    <property type="match status" value="1"/>
</dbReference>
<dbReference type="InterPro" id="IPR054491">
    <property type="entry name" value="MGH1-like_GH"/>
</dbReference>
<dbReference type="InterPro" id="IPR008928">
    <property type="entry name" value="6-hairpin_glycosidase_sf"/>
</dbReference>
<feature type="domain" description="Mannosylglycerate hydrolase MGH1-like glycoside hydrolase" evidence="3">
    <location>
        <begin position="373"/>
        <end position="611"/>
    </location>
</feature>
<protein>
    <submittedName>
        <fullName evidence="4">Amylo-alpha-1,6-glucosidase</fullName>
    </submittedName>
</protein>